<reference evidence="2 3" key="1">
    <citation type="submission" date="2023-11" db="EMBL/GenBank/DDBJ databases">
        <title>A Novel Polar Bacteriovorax (B. antarcticus) Isolated from the Biocrust in Antarctica.</title>
        <authorList>
            <person name="Mun W."/>
            <person name="Choi S.Y."/>
            <person name="Mitchell R.J."/>
        </authorList>
    </citation>
    <scope>NUCLEOTIDE SEQUENCE [LARGE SCALE GENOMIC DNA]</scope>
    <source>
        <strain evidence="2 3">PP10</strain>
    </source>
</reference>
<dbReference type="RefSeq" id="WP_323578553.1">
    <property type="nucleotide sequence ID" value="NZ_JAYGJQ010000003.1"/>
</dbReference>
<dbReference type="Proteomes" id="UP001302274">
    <property type="component" value="Unassembled WGS sequence"/>
</dbReference>
<evidence type="ECO:0000313" key="3">
    <source>
        <dbReference type="Proteomes" id="UP001302274"/>
    </source>
</evidence>
<gene>
    <name evidence="2" type="ORF">SHI21_18505</name>
</gene>
<sequence>MKNLIVLFAMALSFSSFALDISRGTTAITLLPTVLTSMSNGGRGWKEAKIIEGVNEYHQSGKLSGELEALVNEIKEIYEVSDAEAVDMAMDMIGV</sequence>
<organism evidence="2 3">
    <name type="scientific">Bacteriovorax antarcticus</name>
    <dbReference type="NCBI Taxonomy" id="3088717"/>
    <lineage>
        <taxon>Bacteria</taxon>
        <taxon>Pseudomonadati</taxon>
        <taxon>Bdellovibrionota</taxon>
        <taxon>Bacteriovoracia</taxon>
        <taxon>Bacteriovoracales</taxon>
        <taxon>Bacteriovoracaceae</taxon>
        <taxon>Bacteriovorax</taxon>
    </lineage>
</organism>
<name>A0ABU5VYU2_9BACT</name>
<feature type="chain" id="PRO_5045097356" evidence="1">
    <location>
        <begin position="19"/>
        <end position="95"/>
    </location>
</feature>
<comment type="caution">
    <text evidence="2">The sequence shown here is derived from an EMBL/GenBank/DDBJ whole genome shotgun (WGS) entry which is preliminary data.</text>
</comment>
<keyword evidence="1" id="KW-0732">Signal</keyword>
<protein>
    <submittedName>
        <fullName evidence="2">Uncharacterized protein</fullName>
    </submittedName>
</protein>
<proteinExistence type="predicted"/>
<evidence type="ECO:0000313" key="2">
    <source>
        <dbReference type="EMBL" id="MEA9358233.1"/>
    </source>
</evidence>
<dbReference type="EMBL" id="JAYGJQ010000003">
    <property type="protein sequence ID" value="MEA9358233.1"/>
    <property type="molecule type" value="Genomic_DNA"/>
</dbReference>
<keyword evidence="3" id="KW-1185">Reference proteome</keyword>
<feature type="signal peptide" evidence="1">
    <location>
        <begin position="1"/>
        <end position="18"/>
    </location>
</feature>
<accession>A0ABU5VYU2</accession>
<evidence type="ECO:0000256" key="1">
    <source>
        <dbReference type="SAM" id="SignalP"/>
    </source>
</evidence>